<feature type="transmembrane region" description="Helical" evidence="5">
    <location>
        <begin position="68"/>
        <end position="89"/>
    </location>
</feature>
<feature type="transmembrane region" description="Helical" evidence="5">
    <location>
        <begin position="127"/>
        <end position="144"/>
    </location>
</feature>
<dbReference type="Pfam" id="PF04932">
    <property type="entry name" value="Wzy_C"/>
    <property type="match status" value="1"/>
</dbReference>
<dbReference type="InterPro" id="IPR007016">
    <property type="entry name" value="O-antigen_ligase-rel_domated"/>
</dbReference>
<feature type="transmembrane region" description="Helical" evidence="5">
    <location>
        <begin position="355"/>
        <end position="374"/>
    </location>
</feature>
<evidence type="ECO:0000256" key="2">
    <source>
        <dbReference type="ARBA" id="ARBA00022692"/>
    </source>
</evidence>
<protein>
    <recommendedName>
        <fullName evidence="6">O-antigen ligase-related domain-containing protein</fullName>
    </recommendedName>
</protein>
<dbReference type="HOGENOM" id="CLU_631456_0_0_6"/>
<reference evidence="7 8" key="1">
    <citation type="journal article" date="2010" name="Stand. Genomic Sci.">
        <title>Complete genome sequence of Ferrimonas balearica type strain (PAT).</title>
        <authorList>
            <person name="Nolan M."/>
            <person name="Sikorski J."/>
            <person name="Davenport K."/>
            <person name="Lucas S."/>
            <person name="Glavina Del Rio T."/>
            <person name="Tice H."/>
            <person name="Cheng J."/>
            <person name="Goodwin L."/>
            <person name="Pitluck S."/>
            <person name="Liolios K."/>
            <person name="Ivanova N."/>
            <person name="Mavromatis K."/>
            <person name="Ovchinnikova G."/>
            <person name="Pati A."/>
            <person name="Chen A."/>
            <person name="Palaniappan K."/>
            <person name="Land M."/>
            <person name="Hauser L."/>
            <person name="Chang Y."/>
            <person name="Jeffries C."/>
            <person name="Tapia R."/>
            <person name="Brettin T."/>
            <person name="Detter J."/>
            <person name="Han C."/>
            <person name="Yasawong M."/>
            <person name="Rohde M."/>
            <person name="Tindall B."/>
            <person name="Goker M."/>
            <person name="Woyke T."/>
            <person name="Bristow J."/>
            <person name="Eisen J."/>
            <person name="Markowitz V."/>
            <person name="Hugenholtz P."/>
            <person name="Kyrpides N."/>
            <person name="Klenk H."/>
            <person name="Lapidus A."/>
        </authorList>
    </citation>
    <scope>NUCLEOTIDE SEQUENCE [LARGE SCALE GENOMIC DNA]</scope>
    <source>
        <strain evidence="8">DSM 9799 / CCM 4581 / KCTC 23876 / PAT</strain>
    </source>
</reference>
<evidence type="ECO:0000256" key="4">
    <source>
        <dbReference type="ARBA" id="ARBA00023136"/>
    </source>
</evidence>
<keyword evidence="2 5" id="KW-0812">Transmembrane</keyword>
<keyword evidence="8" id="KW-1185">Reference proteome</keyword>
<organism evidence="7 8">
    <name type="scientific">Ferrimonas balearica (strain DSM 9799 / CCM 4581 / KCTC 23876 / PAT)</name>
    <dbReference type="NCBI Taxonomy" id="550540"/>
    <lineage>
        <taxon>Bacteria</taxon>
        <taxon>Pseudomonadati</taxon>
        <taxon>Pseudomonadota</taxon>
        <taxon>Gammaproteobacteria</taxon>
        <taxon>Alteromonadales</taxon>
        <taxon>Ferrimonadaceae</taxon>
        <taxon>Ferrimonas</taxon>
    </lineage>
</organism>
<dbReference type="STRING" id="550540.Fbal_0259"/>
<keyword evidence="3 5" id="KW-1133">Transmembrane helix</keyword>
<dbReference type="KEGG" id="fbl:Fbal_0259"/>
<feature type="domain" description="O-antigen ligase-related" evidence="6">
    <location>
        <begin position="227"/>
        <end position="370"/>
    </location>
</feature>
<dbReference type="Proteomes" id="UP000006683">
    <property type="component" value="Chromosome"/>
</dbReference>
<evidence type="ECO:0000256" key="1">
    <source>
        <dbReference type="ARBA" id="ARBA00004141"/>
    </source>
</evidence>
<evidence type="ECO:0000313" key="8">
    <source>
        <dbReference type="Proteomes" id="UP000006683"/>
    </source>
</evidence>
<comment type="subcellular location">
    <subcellularLocation>
        <location evidence="1">Membrane</location>
        <topology evidence="1">Multi-pass membrane protein</topology>
    </subcellularLocation>
</comment>
<feature type="transmembrane region" description="Helical" evidence="5">
    <location>
        <begin position="101"/>
        <end position="120"/>
    </location>
</feature>
<evidence type="ECO:0000259" key="6">
    <source>
        <dbReference type="Pfam" id="PF04932"/>
    </source>
</evidence>
<evidence type="ECO:0000256" key="3">
    <source>
        <dbReference type="ARBA" id="ARBA00022989"/>
    </source>
</evidence>
<sequence length="431" mass="48083">MSAVIATERTHPLAMLALAIFALFWCLAVTMVKLEAGLPVRVWVLLLGLGWLATLYRVPWADLTRGNVHLSTLAGIAAVGMITTLWGTLDWPGTLLMVVKWVLQPALAFLFTVLIAHLYGVRVVVRIFFAVVALTAFVAVLQGLDFQPAWDLKYRFEQWQGLDRAQIFAIEQESGGGAYQDQYRSRGLSYSPIHLGYQITLVVGLLYYASQRAPALNPLSPRWTWALIALLFAAAVFSGTRSTIGGLLLLLPLHYLVCHKHRGVGVLLVTGLLLLAPVLFALASQLLDLRIFSTTDSSMQARVPLTMLGLKLFWDNPLGHGWLIEASDLADQYWHRLYHINNAEVVVYRGIHNHAVKMLFVYGLVGAGLLIYYLATLKRMFGVALLVALAPYGFHALFHNDGIFLGGNYIWVWLGILHCYWMEQRRNDAAT</sequence>
<dbReference type="eggNOG" id="ENOG50346S7">
    <property type="taxonomic scope" value="Bacteria"/>
</dbReference>
<dbReference type="EMBL" id="CP002209">
    <property type="protein sequence ID" value="ADN74473.1"/>
    <property type="molecule type" value="Genomic_DNA"/>
</dbReference>
<feature type="transmembrane region" description="Helical" evidence="5">
    <location>
        <begin position="223"/>
        <end position="251"/>
    </location>
</feature>
<dbReference type="GeneID" id="67180505"/>
<feature type="transmembrane region" description="Helical" evidence="5">
    <location>
        <begin position="38"/>
        <end position="56"/>
    </location>
</feature>
<name>E1SLS4_FERBD</name>
<dbReference type="OrthoDB" id="7596558at2"/>
<dbReference type="GO" id="GO:0016020">
    <property type="term" value="C:membrane"/>
    <property type="evidence" value="ECO:0007669"/>
    <property type="project" value="UniProtKB-SubCell"/>
</dbReference>
<evidence type="ECO:0000256" key="5">
    <source>
        <dbReference type="SAM" id="Phobius"/>
    </source>
</evidence>
<accession>E1SLS4</accession>
<evidence type="ECO:0000313" key="7">
    <source>
        <dbReference type="EMBL" id="ADN74473.1"/>
    </source>
</evidence>
<feature type="transmembrane region" description="Helical" evidence="5">
    <location>
        <begin position="263"/>
        <end position="283"/>
    </location>
</feature>
<dbReference type="RefSeq" id="WP_013343779.1">
    <property type="nucleotide sequence ID" value="NC_014541.1"/>
</dbReference>
<feature type="transmembrane region" description="Helical" evidence="5">
    <location>
        <begin position="12"/>
        <end position="32"/>
    </location>
</feature>
<feature type="transmembrane region" description="Helical" evidence="5">
    <location>
        <begin position="404"/>
        <end position="422"/>
    </location>
</feature>
<gene>
    <name evidence="7" type="ordered locus">Fbal_0259</name>
</gene>
<proteinExistence type="predicted"/>
<keyword evidence="4 5" id="KW-0472">Membrane</keyword>
<dbReference type="AlphaFoldDB" id="E1SLS4"/>